<evidence type="ECO:0000256" key="13">
    <source>
        <dbReference type="SAM" id="MobiDB-lite"/>
    </source>
</evidence>
<evidence type="ECO:0000256" key="2">
    <source>
        <dbReference type="ARBA" id="ARBA00008375"/>
    </source>
</evidence>
<dbReference type="InterPro" id="IPR004184">
    <property type="entry name" value="PFL_dom"/>
</dbReference>
<dbReference type="Proteomes" id="UP000298693">
    <property type="component" value="Plasmid p1"/>
</dbReference>
<organism evidence="16 17">
    <name type="scientific">Azospirillum brasilense</name>
    <dbReference type="NCBI Taxonomy" id="192"/>
    <lineage>
        <taxon>Bacteria</taxon>
        <taxon>Pseudomonadati</taxon>
        <taxon>Pseudomonadota</taxon>
        <taxon>Alphaproteobacteria</taxon>
        <taxon>Rhodospirillales</taxon>
        <taxon>Azospirillaceae</taxon>
        <taxon>Azospirillum</taxon>
    </lineage>
</organism>
<dbReference type="PIRSF" id="PIRSF000379">
    <property type="entry name" value="For_Ac_trans_1"/>
    <property type="match status" value="1"/>
</dbReference>
<feature type="region of interest" description="Disordered" evidence="13">
    <location>
        <begin position="640"/>
        <end position="662"/>
    </location>
</feature>
<sequence>MARPPPGRAGTAADKQRRVMDSLMFEPKIPVAEAETPDPWRGFAPGSWRTTVDLRDFIVKNVRPYDGDGGFLSPASDRTLSLWNKVRDLLKEERAAKGGVLDADTELVSSIVSHAPGYIDRELEVIVGLQTDKPLKRSIMPFGGWRMVKTGLEAYGFKPSPKLDDVFPALRKTHNDGVFDVYTDEMLRCRKSGVITGLPDAYGRGRIIGDYRRLALYGADFLIADKKAQYKSLEVDRIDENTLRLREEITEQIRALRDLVTMAASYGFDVTRPATNAFEAVQWTYLAYLAAVKEANGAAMSLGRVSSFLDVYIERDLREGRLDEAGAQELIDQFVIKLRMVRFLRTPEYDQLFSGDPTWVTECIGGMALDGRTLVTKGSFRMLHTLQNLGPAPEPNLTVLWSESLPEGFKKFCAETSIKTCSVQYENDDLMRPYWGDDYGIACCVSAMRIGKQMQFFGARANLAKTLLYAINGGRDEVSGEQVGPAFAPITGDVLDHDTVVARLLPMMEWLARAYMNTLNAIHFMHDKYMYERLEMALHDRDVLRTMACGIAGLSVVADSLSAIKHATVKVVRDERGLATDFVIEGDYPAFGNNDDRVDGIAVWLVETFMGLLRKQKAYRDAVPTQSVLTITSNVVYGKKTGNTPDGRKAGQPFAPGANPMHGRDRKGAIASMASVAKLPYAHAQDGISYTFTIVPGALGPTEGERVANLVGMLDGYFGQGGHHINVNVFDRETLLHAMDHPELYPQLTIRVSGYAVNFIKLTREQQMDVISRTFHGAH</sequence>
<comment type="subcellular location">
    <subcellularLocation>
        <location evidence="1 12">Cytoplasm</location>
    </subcellularLocation>
</comment>
<feature type="active site" description="Cysteine radical intermediate" evidence="9">
    <location>
        <position position="444"/>
    </location>
</feature>
<evidence type="ECO:0000256" key="5">
    <source>
        <dbReference type="ARBA" id="ARBA00022818"/>
    </source>
</evidence>
<dbReference type="PROSITE" id="PS51149">
    <property type="entry name" value="GLY_RADICAL_2"/>
    <property type="match status" value="1"/>
</dbReference>
<evidence type="ECO:0000256" key="3">
    <source>
        <dbReference type="ARBA" id="ARBA00022490"/>
    </source>
</evidence>
<keyword evidence="6 12" id="KW-0119">Carbohydrate metabolism</keyword>
<proteinExistence type="inferred from homology"/>
<protein>
    <recommendedName>
        <fullName evidence="12">Formate acetyltransferase</fullName>
        <ecNumber evidence="12">2.3.1.54</ecNumber>
    </recommendedName>
    <alternativeName>
        <fullName evidence="12">Pyruvate formate-lyase</fullName>
    </alternativeName>
</protein>
<evidence type="ECO:0000256" key="12">
    <source>
        <dbReference type="RuleBase" id="RU368075"/>
    </source>
</evidence>
<evidence type="ECO:0000256" key="10">
    <source>
        <dbReference type="PIRSR" id="PIRSR000379-2"/>
    </source>
</evidence>
<keyword evidence="5 10" id="KW-0556">Organic radical</keyword>
<dbReference type="Pfam" id="PF01228">
    <property type="entry name" value="Gly_radical"/>
    <property type="match status" value="1"/>
</dbReference>
<keyword evidence="16" id="KW-0614">Plasmid</keyword>
<dbReference type="GO" id="GO:0006006">
    <property type="term" value="P:glucose metabolic process"/>
    <property type="evidence" value="ECO:0007669"/>
    <property type="project" value="UniProtKB-UniRule"/>
</dbReference>
<keyword evidence="3 12" id="KW-0963">Cytoplasm</keyword>
<gene>
    <name evidence="16" type="primary">pflB</name>
    <name evidence="16" type="ORF">D3869_17565</name>
</gene>
<dbReference type="EMBL" id="CP032346">
    <property type="protein sequence ID" value="QCO17940.1"/>
    <property type="molecule type" value="Genomic_DNA"/>
</dbReference>
<keyword evidence="7 12" id="KW-0012">Acyltransferase</keyword>
<feature type="modified residue" description="Glycine radical" evidence="10 11">
    <location>
        <position position="754"/>
    </location>
</feature>
<feature type="active site" description="S-acetylcysteine intermediate" evidence="9">
    <location>
        <position position="443"/>
    </location>
</feature>
<dbReference type="GO" id="GO:0008861">
    <property type="term" value="F:formate C-acetyltransferase activity"/>
    <property type="evidence" value="ECO:0007669"/>
    <property type="project" value="UniProtKB-UniRule"/>
</dbReference>
<dbReference type="PANTHER" id="PTHR30191:SF0">
    <property type="entry name" value="FORMATE ACETYLTRANSFERASE 1"/>
    <property type="match status" value="1"/>
</dbReference>
<comment type="catalytic activity">
    <reaction evidence="8 12">
        <text>formate + acetyl-CoA = pyruvate + CoA</text>
        <dbReference type="Rhea" id="RHEA:11844"/>
        <dbReference type="ChEBI" id="CHEBI:15361"/>
        <dbReference type="ChEBI" id="CHEBI:15740"/>
        <dbReference type="ChEBI" id="CHEBI:57287"/>
        <dbReference type="ChEBI" id="CHEBI:57288"/>
        <dbReference type="EC" id="2.3.1.54"/>
    </reaction>
</comment>
<dbReference type="Pfam" id="PF02901">
    <property type="entry name" value="PFL-like"/>
    <property type="match status" value="1"/>
</dbReference>
<feature type="domain" description="Glycine radical" evidence="14">
    <location>
        <begin position="656"/>
        <end position="779"/>
    </location>
</feature>
<comment type="subunit">
    <text evidence="12">Homodimer.</text>
</comment>
<dbReference type="Gene3D" id="3.20.70.20">
    <property type="match status" value="1"/>
</dbReference>
<geneLocation type="plasmid" evidence="16">
    <name>p1</name>
</geneLocation>
<evidence type="ECO:0000313" key="17">
    <source>
        <dbReference type="Proteomes" id="UP000298693"/>
    </source>
</evidence>
<dbReference type="PROSITE" id="PS00850">
    <property type="entry name" value="GLY_RADICAL_1"/>
    <property type="match status" value="1"/>
</dbReference>
<dbReference type="PANTHER" id="PTHR30191">
    <property type="entry name" value="FORMATE ACETYLTRANSFERASE"/>
    <property type="match status" value="1"/>
</dbReference>
<evidence type="ECO:0000313" key="16">
    <source>
        <dbReference type="EMBL" id="QCO17940.1"/>
    </source>
</evidence>
<evidence type="ECO:0000256" key="7">
    <source>
        <dbReference type="ARBA" id="ARBA00023315"/>
    </source>
</evidence>
<dbReference type="UniPathway" id="UPA00920">
    <property type="reaction ID" value="UER00891"/>
</dbReference>
<dbReference type="CDD" id="cd01678">
    <property type="entry name" value="PFL1"/>
    <property type="match status" value="1"/>
</dbReference>
<evidence type="ECO:0000256" key="6">
    <source>
        <dbReference type="ARBA" id="ARBA00023277"/>
    </source>
</evidence>
<dbReference type="InterPro" id="IPR050244">
    <property type="entry name" value="Auton_GlycylRad_Cofactor"/>
</dbReference>
<keyword evidence="4 12" id="KW-0808">Transferase</keyword>
<comment type="similarity">
    <text evidence="2 12">Belongs to the glycyl radical enzyme (GRE) family. PFL subfamily.</text>
</comment>
<comment type="pathway">
    <text evidence="12">Fermentation; pyruvate fermentation; formate from pyruvate: step 1/1.</text>
</comment>
<evidence type="ECO:0000259" key="14">
    <source>
        <dbReference type="PROSITE" id="PS51149"/>
    </source>
</evidence>
<evidence type="ECO:0000259" key="15">
    <source>
        <dbReference type="PROSITE" id="PS51554"/>
    </source>
</evidence>
<keyword evidence="12" id="KW-0313">Glucose metabolism</keyword>
<evidence type="ECO:0000256" key="1">
    <source>
        <dbReference type="ARBA" id="ARBA00004496"/>
    </source>
</evidence>
<dbReference type="InterPro" id="IPR001150">
    <property type="entry name" value="Gly_radical"/>
</dbReference>
<dbReference type="InterPro" id="IPR019777">
    <property type="entry name" value="Form_AcTrfase_GR_CS"/>
</dbReference>
<dbReference type="NCBIfam" id="TIGR01255">
    <property type="entry name" value="pyr_form_ly_1"/>
    <property type="match status" value="1"/>
</dbReference>
<evidence type="ECO:0000256" key="8">
    <source>
        <dbReference type="ARBA" id="ARBA00049029"/>
    </source>
</evidence>
<feature type="domain" description="PFL" evidence="15">
    <location>
        <begin position="27"/>
        <end position="649"/>
    </location>
</feature>
<evidence type="ECO:0000256" key="9">
    <source>
        <dbReference type="PIRSR" id="PIRSR000379-1"/>
    </source>
</evidence>
<name>A0A4D8R935_AZOBR</name>
<dbReference type="GO" id="GO:0005829">
    <property type="term" value="C:cytosol"/>
    <property type="evidence" value="ECO:0007669"/>
    <property type="project" value="TreeGrafter"/>
</dbReference>
<evidence type="ECO:0000256" key="4">
    <source>
        <dbReference type="ARBA" id="ARBA00022679"/>
    </source>
</evidence>
<accession>A0A4D8R935</accession>
<dbReference type="AlphaFoldDB" id="A0A4D8R935"/>
<dbReference type="SUPFAM" id="SSF51998">
    <property type="entry name" value="PFL-like glycyl radical enzymes"/>
    <property type="match status" value="1"/>
</dbReference>
<dbReference type="EC" id="2.3.1.54" evidence="12"/>
<evidence type="ECO:0000256" key="11">
    <source>
        <dbReference type="PROSITE-ProRule" id="PRU00493"/>
    </source>
</evidence>
<dbReference type="PROSITE" id="PS51554">
    <property type="entry name" value="PFL"/>
    <property type="match status" value="1"/>
</dbReference>
<dbReference type="InterPro" id="IPR005949">
    <property type="entry name" value="Form_AcTrfase"/>
</dbReference>
<reference evidence="16 17" key="1">
    <citation type="submission" date="2018-09" db="EMBL/GenBank/DDBJ databases">
        <title>Whole genome based analysis of evolution and adaptive divergence in Indian and Brazilian strains of Azospirillum brasilense.</title>
        <authorList>
            <person name="Singh C."/>
            <person name="Tripathi A.K."/>
        </authorList>
    </citation>
    <scope>NUCLEOTIDE SEQUENCE [LARGE SCALE GENOMIC DNA]</scope>
    <source>
        <strain evidence="16 17">MTCC4039</strain>
        <plasmid evidence="16 17">p1</plasmid>
    </source>
</reference>